<dbReference type="Gene3D" id="2.160.20.80">
    <property type="entry name" value="E3 ubiquitin-protein ligase SopA"/>
    <property type="match status" value="1"/>
</dbReference>
<name>A0A6I1MTB3_9CLOT</name>
<evidence type="ECO:0000256" key="1">
    <source>
        <dbReference type="SAM" id="Phobius"/>
    </source>
</evidence>
<feature type="transmembrane region" description="Helical" evidence="1">
    <location>
        <begin position="376"/>
        <end position="395"/>
    </location>
</feature>
<keyword evidence="1" id="KW-0812">Transmembrane</keyword>
<feature type="transmembrane region" description="Helical" evidence="1">
    <location>
        <begin position="295"/>
        <end position="315"/>
    </location>
</feature>
<dbReference type="SUPFAM" id="SSF141571">
    <property type="entry name" value="Pentapeptide repeat-like"/>
    <property type="match status" value="1"/>
</dbReference>
<keyword evidence="1" id="KW-0472">Membrane</keyword>
<dbReference type="EMBL" id="WHJC01000071">
    <property type="protein sequence ID" value="MPQ43479.1"/>
    <property type="molecule type" value="Genomic_DNA"/>
</dbReference>
<reference evidence="2 3" key="1">
    <citation type="submission" date="2019-10" db="EMBL/GenBank/DDBJ databases">
        <title>The Genome Sequence of Clostridium tarantellae Isolated from Fish Brain.</title>
        <authorList>
            <person name="Bano L."/>
            <person name="Kiel M."/>
            <person name="Sales G."/>
            <person name="Doxey A.C."/>
            <person name="Mansfield M.J."/>
            <person name="Schiavone M."/>
            <person name="Rossetto O."/>
            <person name="Pirazzini M."/>
            <person name="Dobrindt U."/>
            <person name="Montecucco C."/>
        </authorList>
    </citation>
    <scope>NUCLEOTIDE SEQUENCE [LARGE SCALE GENOMIC DNA]</scope>
    <source>
        <strain evidence="2 3">DSM 3997</strain>
    </source>
</reference>
<dbReference type="OrthoDB" id="268207at2"/>
<dbReference type="Pfam" id="PF00805">
    <property type="entry name" value="Pentapeptide"/>
    <property type="match status" value="1"/>
</dbReference>
<comment type="caution">
    <text evidence="2">The sequence shown here is derived from an EMBL/GenBank/DDBJ whole genome shotgun (WGS) entry which is preliminary data.</text>
</comment>
<dbReference type="AlphaFoldDB" id="A0A6I1MTB3"/>
<dbReference type="InterPro" id="IPR001646">
    <property type="entry name" value="5peptide_repeat"/>
</dbReference>
<dbReference type="Proteomes" id="UP000430345">
    <property type="component" value="Unassembled WGS sequence"/>
</dbReference>
<organism evidence="2 3">
    <name type="scientific">Clostridium tarantellae</name>
    <dbReference type="NCBI Taxonomy" id="39493"/>
    <lineage>
        <taxon>Bacteria</taxon>
        <taxon>Bacillati</taxon>
        <taxon>Bacillota</taxon>
        <taxon>Clostridia</taxon>
        <taxon>Eubacteriales</taxon>
        <taxon>Clostridiaceae</taxon>
        <taxon>Clostridium</taxon>
    </lineage>
</organism>
<proteinExistence type="predicted"/>
<sequence>MGYINFKEECFTANEQLKNRILNNENLFNKITSSKKLSKEFTPSNELSFKCFKERTFGNSYYKNEKDFITIENKNIICSKFYKCNFNNLKFKNCKFIGCIFEDCNFEKGGVIFEKCILIKEDSDEYPNLNRKDNWGCTFKNCKMYVKFISSNIGFAIFDNCFIYNSSFQISNMTSVVIINSELKNLNFEDISLFGAKIINTYIIDLEFTDKNQSKLDEQTFVDRIPLRYRNRNEYEGLYMVYETLANKFNNNSLKNNFGEYYFLCKNMQRKTLNFLPKTVSYLYLLSSGYGERPLYSILFSLFLILFFAILYLFLGLDVNDNLVQYTINSLMSTSFLDFINDFNEAFNLSVGMFAGIGLINCQPIPKAYFASNIEMLVGVVMVGIGTSTLIRKLIK</sequence>
<evidence type="ECO:0000313" key="3">
    <source>
        <dbReference type="Proteomes" id="UP000430345"/>
    </source>
</evidence>
<keyword evidence="1" id="KW-1133">Transmembrane helix</keyword>
<keyword evidence="3" id="KW-1185">Reference proteome</keyword>
<gene>
    <name evidence="2" type="ORF">GBZ86_06880</name>
</gene>
<protein>
    <submittedName>
        <fullName evidence="2">Pentapeptide repeat-containing protein</fullName>
    </submittedName>
</protein>
<evidence type="ECO:0000313" key="2">
    <source>
        <dbReference type="EMBL" id="MPQ43479.1"/>
    </source>
</evidence>
<dbReference type="RefSeq" id="WP_152889038.1">
    <property type="nucleotide sequence ID" value="NZ_WHJC01000071.1"/>
</dbReference>
<accession>A0A6I1MTB3</accession>